<accession>A0A0M3IJ73</accession>
<dbReference type="InterPro" id="IPR029034">
    <property type="entry name" value="Cystine-knot_cytokine"/>
</dbReference>
<evidence type="ECO:0000256" key="2">
    <source>
        <dbReference type="ARBA" id="ARBA00007236"/>
    </source>
</evidence>
<dbReference type="AlphaFoldDB" id="A0A0M3IJ73"/>
<name>A0A0M3IJ73_ASCLU</name>
<dbReference type="WBParaSite" id="ALUE_0001866601-mRNA-1">
    <property type="protein sequence ID" value="ALUE_0001866601-mRNA-1"/>
    <property type="gene ID" value="ALUE_0001866601"/>
</dbReference>
<organism evidence="5 6">
    <name type="scientific">Ascaris lumbricoides</name>
    <name type="common">Giant roundworm</name>
    <dbReference type="NCBI Taxonomy" id="6252"/>
    <lineage>
        <taxon>Eukaryota</taxon>
        <taxon>Metazoa</taxon>
        <taxon>Ecdysozoa</taxon>
        <taxon>Nematoda</taxon>
        <taxon>Chromadorea</taxon>
        <taxon>Rhabditida</taxon>
        <taxon>Spirurina</taxon>
        <taxon>Ascaridomorpha</taxon>
        <taxon>Ascaridoidea</taxon>
        <taxon>Ascarididae</taxon>
        <taxon>Ascaris</taxon>
    </lineage>
</organism>
<protein>
    <submittedName>
        <fullName evidence="6">Interleukin-17A</fullName>
    </submittedName>
</protein>
<dbReference type="GO" id="GO:0005125">
    <property type="term" value="F:cytokine activity"/>
    <property type="evidence" value="ECO:0007669"/>
    <property type="project" value="InterPro"/>
</dbReference>
<evidence type="ECO:0000256" key="1">
    <source>
        <dbReference type="ARBA" id="ARBA00004613"/>
    </source>
</evidence>
<evidence type="ECO:0000256" key="4">
    <source>
        <dbReference type="ARBA" id="ARBA00022729"/>
    </source>
</evidence>
<evidence type="ECO:0000313" key="5">
    <source>
        <dbReference type="Proteomes" id="UP000036681"/>
    </source>
</evidence>
<proteinExistence type="inferred from homology"/>
<keyword evidence="3" id="KW-0964">Secreted</keyword>
<comment type="subcellular location">
    <subcellularLocation>
        <location evidence="1">Secreted</location>
    </subcellularLocation>
</comment>
<comment type="similarity">
    <text evidence="2">Belongs to the IL-17 family.</text>
</comment>
<reference evidence="6" key="1">
    <citation type="submission" date="2017-02" db="UniProtKB">
        <authorList>
            <consortium name="WormBaseParasite"/>
        </authorList>
    </citation>
    <scope>IDENTIFICATION</scope>
</reference>
<dbReference type="GO" id="GO:0005576">
    <property type="term" value="C:extracellular region"/>
    <property type="evidence" value="ECO:0007669"/>
    <property type="project" value="UniProtKB-SubCell"/>
</dbReference>
<keyword evidence="5" id="KW-1185">Reference proteome</keyword>
<sequence length="200" mass="22721">MVVSTSVAAMKWISLLTTLATILDFSGNIWAASISRTRNPHNKTQQRLICREPTDMLFAWLKESSENAALEVIDEDWISPLEESGICDTPPETGSETSVMQRSLCPWQWKLNHDENREPKVLSEAYCLCRKSRGSSGALCMPIKRDIAVMKRILCDPTTGRYEYVRSLHTITVGCHSVLPRTQRARPLNKFYRSAFTIEI</sequence>
<dbReference type="InterPro" id="IPR010345">
    <property type="entry name" value="IL-17_fam"/>
</dbReference>
<keyword evidence="4" id="KW-0732">Signal</keyword>
<evidence type="ECO:0000256" key="3">
    <source>
        <dbReference type="ARBA" id="ARBA00022525"/>
    </source>
</evidence>
<dbReference type="Gene3D" id="2.10.90.10">
    <property type="entry name" value="Cystine-knot cytokines"/>
    <property type="match status" value="1"/>
</dbReference>
<dbReference type="SUPFAM" id="SSF57501">
    <property type="entry name" value="Cystine-knot cytokines"/>
    <property type="match status" value="1"/>
</dbReference>
<dbReference type="Proteomes" id="UP000036681">
    <property type="component" value="Unplaced"/>
</dbReference>
<dbReference type="Pfam" id="PF06083">
    <property type="entry name" value="IL17"/>
    <property type="match status" value="1"/>
</dbReference>
<evidence type="ECO:0000313" key="6">
    <source>
        <dbReference type="WBParaSite" id="ALUE_0001866601-mRNA-1"/>
    </source>
</evidence>